<dbReference type="Pfam" id="PF07238">
    <property type="entry name" value="PilZ"/>
    <property type="match status" value="1"/>
</dbReference>
<dbReference type="Gene3D" id="2.40.10.220">
    <property type="entry name" value="predicted glycosyltransferase like domains"/>
    <property type="match status" value="1"/>
</dbReference>
<comment type="similarity">
    <text evidence="4">Belongs to the methyl-accepting chemotaxis (MCP) protein family.</text>
</comment>
<evidence type="ECO:0000256" key="3">
    <source>
        <dbReference type="ARBA" id="ARBA00023224"/>
    </source>
</evidence>
<evidence type="ECO:0000313" key="9">
    <source>
        <dbReference type="EMBL" id="UWZ51740.1"/>
    </source>
</evidence>
<dbReference type="Pfam" id="PF00672">
    <property type="entry name" value="HAMP"/>
    <property type="match status" value="1"/>
</dbReference>
<dbReference type="PROSITE" id="PS50111">
    <property type="entry name" value="CHEMOTAXIS_TRANSDUC_2"/>
    <property type="match status" value="1"/>
</dbReference>
<dbReference type="InterPro" id="IPR007892">
    <property type="entry name" value="CHASE4"/>
</dbReference>
<accession>A0A9Q9IC88</accession>
<dbReference type="Proteomes" id="UP001058003">
    <property type="component" value="Chromosome"/>
</dbReference>
<dbReference type="PANTHER" id="PTHR32089">
    <property type="entry name" value="METHYL-ACCEPTING CHEMOTAXIS PROTEIN MCPB"/>
    <property type="match status" value="1"/>
</dbReference>
<keyword evidence="2 6" id="KW-1133">Transmembrane helix</keyword>
<feature type="transmembrane region" description="Helical" evidence="6">
    <location>
        <begin position="276"/>
        <end position="299"/>
    </location>
</feature>
<organism evidence="9 10">
    <name type="scientific">Dactylosporangium aurantiacum</name>
    <dbReference type="NCBI Taxonomy" id="35754"/>
    <lineage>
        <taxon>Bacteria</taxon>
        <taxon>Bacillati</taxon>
        <taxon>Actinomycetota</taxon>
        <taxon>Actinomycetes</taxon>
        <taxon>Micromonosporales</taxon>
        <taxon>Micromonosporaceae</taxon>
        <taxon>Dactylosporangium</taxon>
    </lineage>
</organism>
<keyword evidence="10" id="KW-1185">Reference proteome</keyword>
<dbReference type="GO" id="GO:0007165">
    <property type="term" value="P:signal transduction"/>
    <property type="evidence" value="ECO:0007669"/>
    <property type="project" value="UniProtKB-KW"/>
</dbReference>
<dbReference type="InterPro" id="IPR003660">
    <property type="entry name" value="HAMP_dom"/>
</dbReference>
<evidence type="ECO:0000256" key="2">
    <source>
        <dbReference type="ARBA" id="ARBA00022989"/>
    </source>
</evidence>
<protein>
    <submittedName>
        <fullName evidence="9">PilZ domain-containing protein</fullName>
    </submittedName>
</protein>
<keyword evidence="6" id="KW-0472">Membrane</keyword>
<sequence length="680" mass="70907">MGPNVRRISRLLLPAAGGLAGLVVAFLVMQLITTGAFEKLEARQVAQDAGRIRIGLDSQAQLLTAFGATNAVWDNAYRDVGTGDRAGFAADFPPEAQSSANDIDGMFGIGADGTLRVGGMTTDAPTHGTPPPQLRDPAVLRQLFDPAAEPGVSRCGVVSADAPYLFCGVGTFPSSGEGAPSGGMILLKRLDDARVARLGQALDLPLRLVPRAREGTDPQPALRSDLGDLRIGTKVLDDDHIAVEAVIDTVNGGSVVLEVVAARPIHAAASATAVKLFVFVTVATVLLVVGILWGVRAALRRRVGPLRRTTEQIIASGDHSLRIAPSGTDDIAVLGRAVDAMLDALQEQERSLAEERATKEAQLTTTNVRQQLAEQTVRRRAGEVIDETSAAVLAELRTVMAEADDVLAAADAIEQQAAAADRVTRTVVDRAADADSAINAVTTSLGRVDGIANLIAGVAGQTNLLALNATIEAARAGEAGRGFSVVAGEVKNLATKTKESTGDITSTVEALGADASAMAGVITDMSQGVNAVGDVTARLTAVAASQRASVEQLVGAVHAAITRIESLAQVTDRLERRRHNRAAVEGTVLLDQGPVHAEADLLDLSISGLRCASKNGWRPALESVVDLTLLLGDERLQLQGRAVRHLDTDTAGEVGIEFVKPSPQTVTTIDRYITALLGDA</sequence>
<dbReference type="EMBL" id="CP073767">
    <property type="protein sequence ID" value="UWZ51740.1"/>
    <property type="molecule type" value="Genomic_DNA"/>
</dbReference>
<dbReference type="AlphaFoldDB" id="A0A9Q9IC88"/>
<name>A0A9Q9IC88_9ACTN</name>
<evidence type="ECO:0000256" key="6">
    <source>
        <dbReference type="SAM" id="Phobius"/>
    </source>
</evidence>
<evidence type="ECO:0000259" key="8">
    <source>
        <dbReference type="PROSITE" id="PS50885"/>
    </source>
</evidence>
<gene>
    <name evidence="9" type="ORF">Daura_34105</name>
</gene>
<evidence type="ECO:0000259" key="7">
    <source>
        <dbReference type="PROSITE" id="PS50111"/>
    </source>
</evidence>
<dbReference type="CDD" id="cd06225">
    <property type="entry name" value="HAMP"/>
    <property type="match status" value="1"/>
</dbReference>
<dbReference type="SUPFAM" id="SSF58104">
    <property type="entry name" value="Methyl-accepting chemotaxis protein (MCP) signaling domain"/>
    <property type="match status" value="1"/>
</dbReference>
<dbReference type="PROSITE" id="PS50885">
    <property type="entry name" value="HAMP"/>
    <property type="match status" value="1"/>
</dbReference>
<keyword evidence="3 5" id="KW-0807">Transducer</keyword>
<feature type="domain" description="Methyl-accepting transducer" evidence="7">
    <location>
        <begin position="385"/>
        <end position="573"/>
    </location>
</feature>
<dbReference type="SMART" id="SM00304">
    <property type="entry name" value="HAMP"/>
    <property type="match status" value="2"/>
</dbReference>
<dbReference type="PANTHER" id="PTHR32089:SF112">
    <property type="entry name" value="LYSOZYME-LIKE PROTEIN-RELATED"/>
    <property type="match status" value="1"/>
</dbReference>
<dbReference type="GO" id="GO:0016020">
    <property type="term" value="C:membrane"/>
    <property type="evidence" value="ECO:0007669"/>
    <property type="project" value="InterPro"/>
</dbReference>
<dbReference type="Pfam" id="PF05228">
    <property type="entry name" value="CHASE4"/>
    <property type="match status" value="1"/>
</dbReference>
<reference evidence="9" key="1">
    <citation type="submission" date="2021-04" db="EMBL/GenBank/DDBJ databases">
        <title>Dactylosporangium aurantiacum NRRL B-8018 full assembly.</title>
        <authorList>
            <person name="Hartkoorn R.C."/>
            <person name="Beaudoing E."/>
            <person name="Hot D."/>
        </authorList>
    </citation>
    <scope>NUCLEOTIDE SEQUENCE</scope>
    <source>
        <strain evidence="9">NRRL B-8018</strain>
    </source>
</reference>
<dbReference type="InterPro" id="IPR004089">
    <property type="entry name" value="MCPsignal_dom"/>
</dbReference>
<dbReference type="KEGG" id="daur:Daura_34105"/>
<dbReference type="Gene3D" id="6.10.340.10">
    <property type="match status" value="1"/>
</dbReference>
<evidence type="ECO:0000256" key="1">
    <source>
        <dbReference type="ARBA" id="ARBA00022692"/>
    </source>
</evidence>
<dbReference type="InterPro" id="IPR009875">
    <property type="entry name" value="PilZ_domain"/>
</dbReference>
<keyword evidence="1 6" id="KW-0812">Transmembrane</keyword>
<dbReference type="RefSeq" id="WP_052386611.1">
    <property type="nucleotide sequence ID" value="NZ_CP073767.1"/>
</dbReference>
<dbReference type="Pfam" id="PF00015">
    <property type="entry name" value="MCPsignal"/>
    <property type="match status" value="1"/>
</dbReference>
<feature type="domain" description="HAMP" evidence="8">
    <location>
        <begin position="300"/>
        <end position="350"/>
    </location>
</feature>
<evidence type="ECO:0000256" key="4">
    <source>
        <dbReference type="ARBA" id="ARBA00029447"/>
    </source>
</evidence>
<dbReference type="GO" id="GO:0035438">
    <property type="term" value="F:cyclic-di-GMP binding"/>
    <property type="evidence" value="ECO:0007669"/>
    <property type="project" value="InterPro"/>
</dbReference>
<feature type="transmembrane region" description="Helical" evidence="6">
    <location>
        <begin position="12"/>
        <end position="32"/>
    </location>
</feature>
<dbReference type="Gene3D" id="1.10.287.950">
    <property type="entry name" value="Methyl-accepting chemotaxis protein"/>
    <property type="match status" value="1"/>
</dbReference>
<evidence type="ECO:0000256" key="5">
    <source>
        <dbReference type="PROSITE-ProRule" id="PRU00284"/>
    </source>
</evidence>
<dbReference type="OrthoDB" id="3275842at2"/>
<evidence type="ECO:0000313" key="10">
    <source>
        <dbReference type="Proteomes" id="UP001058003"/>
    </source>
</evidence>
<dbReference type="SMART" id="SM00283">
    <property type="entry name" value="MA"/>
    <property type="match status" value="1"/>
</dbReference>
<proteinExistence type="inferred from homology"/>
<dbReference type="SUPFAM" id="SSF141371">
    <property type="entry name" value="PilZ domain-like"/>
    <property type="match status" value="1"/>
</dbReference>